<proteinExistence type="predicted"/>
<name>A0ACB9AM92_CICIN</name>
<protein>
    <submittedName>
        <fullName evidence="1">Uncharacterized protein</fullName>
    </submittedName>
</protein>
<sequence>MAGFGGVLDKTRSRVNGSTASHTIPIHFLLLRSSFCGVAPMAPYEKQAAEHRSSSVSSWWKIIHLYTDQTGSNITRAVQFGKEKNDRLLSHGADVEPLANAWDAGQDPYFPVEIADLCEGITSNSISSEHGCEDYNHVDAGEEVEYPNNGEDNVAEDYKAAEDDDRTYHGEDMLQHET</sequence>
<reference evidence="1 2" key="2">
    <citation type="journal article" date="2022" name="Mol. Ecol. Resour.">
        <title>The genomes of chicory, endive, great burdock and yacon provide insights into Asteraceae paleo-polyploidization history and plant inulin production.</title>
        <authorList>
            <person name="Fan W."/>
            <person name="Wang S."/>
            <person name="Wang H."/>
            <person name="Wang A."/>
            <person name="Jiang F."/>
            <person name="Liu H."/>
            <person name="Zhao H."/>
            <person name="Xu D."/>
            <person name="Zhang Y."/>
        </authorList>
    </citation>
    <scope>NUCLEOTIDE SEQUENCE [LARGE SCALE GENOMIC DNA]</scope>
    <source>
        <strain evidence="2">cv. Punajuju</strain>
        <tissue evidence="1">Leaves</tissue>
    </source>
</reference>
<evidence type="ECO:0000313" key="2">
    <source>
        <dbReference type="Proteomes" id="UP001055811"/>
    </source>
</evidence>
<reference evidence="2" key="1">
    <citation type="journal article" date="2022" name="Mol. Ecol. Resour.">
        <title>The genomes of chicory, endive, great burdock and yacon provide insights into Asteraceae palaeo-polyploidization history and plant inulin production.</title>
        <authorList>
            <person name="Fan W."/>
            <person name="Wang S."/>
            <person name="Wang H."/>
            <person name="Wang A."/>
            <person name="Jiang F."/>
            <person name="Liu H."/>
            <person name="Zhao H."/>
            <person name="Xu D."/>
            <person name="Zhang Y."/>
        </authorList>
    </citation>
    <scope>NUCLEOTIDE SEQUENCE [LARGE SCALE GENOMIC DNA]</scope>
    <source>
        <strain evidence="2">cv. Punajuju</strain>
    </source>
</reference>
<dbReference type="EMBL" id="CM042015">
    <property type="protein sequence ID" value="KAI3711359.1"/>
    <property type="molecule type" value="Genomic_DNA"/>
</dbReference>
<accession>A0ACB9AM92</accession>
<comment type="caution">
    <text evidence="1">The sequence shown here is derived from an EMBL/GenBank/DDBJ whole genome shotgun (WGS) entry which is preliminary data.</text>
</comment>
<dbReference type="Proteomes" id="UP001055811">
    <property type="component" value="Linkage Group LG07"/>
</dbReference>
<evidence type="ECO:0000313" key="1">
    <source>
        <dbReference type="EMBL" id="KAI3711359.1"/>
    </source>
</evidence>
<organism evidence="1 2">
    <name type="scientific">Cichorium intybus</name>
    <name type="common">Chicory</name>
    <dbReference type="NCBI Taxonomy" id="13427"/>
    <lineage>
        <taxon>Eukaryota</taxon>
        <taxon>Viridiplantae</taxon>
        <taxon>Streptophyta</taxon>
        <taxon>Embryophyta</taxon>
        <taxon>Tracheophyta</taxon>
        <taxon>Spermatophyta</taxon>
        <taxon>Magnoliopsida</taxon>
        <taxon>eudicotyledons</taxon>
        <taxon>Gunneridae</taxon>
        <taxon>Pentapetalae</taxon>
        <taxon>asterids</taxon>
        <taxon>campanulids</taxon>
        <taxon>Asterales</taxon>
        <taxon>Asteraceae</taxon>
        <taxon>Cichorioideae</taxon>
        <taxon>Cichorieae</taxon>
        <taxon>Cichoriinae</taxon>
        <taxon>Cichorium</taxon>
    </lineage>
</organism>
<keyword evidence="2" id="KW-1185">Reference proteome</keyword>
<gene>
    <name evidence="1" type="ORF">L2E82_41378</name>
</gene>